<organism evidence="2 3">
    <name type="scientific">Tuber borchii</name>
    <name type="common">White truffle</name>
    <dbReference type="NCBI Taxonomy" id="42251"/>
    <lineage>
        <taxon>Eukaryota</taxon>
        <taxon>Fungi</taxon>
        <taxon>Dikarya</taxon>
        <taxon>Ascomycota</taxon>
        <taxon>Pezizomycotina</taxon>
        <taxon>Pezizomycetes</taxon>
        <taxon>Pezizales</taxon>
        <taxon>Tuberaceae</taxon>
        <taxon>Tuber</taxon>
    </lineage>
</organism>
<dbReference type="AlphaFoldDB" id="A0A2T7A8N7"/>
<feature type="chain" id="PRO_5015464038" evidence="1">
    <location>
        <begin position="24"/>
        <end position="90"/>
    </location>
</feature>
<proteinExistence type="predicted"/>
<feature type="signal peptide" evidence="1">
    <location>
        <begin position="1"/>
        <end position="23"/>
    </location>
</feature>
<dbReference type="EMBL" id="NESQ01000004">
    <property type="protein sequence ID" value="PUU84098.1"/>
    <property type="molecule type" value="Genomic_DNA"/>
</dbReference>
<evidence type="ECO:0000313" key="2">
    <source>
        <dbReference type="EMBL" id="PUU84098.1"/>
    </source>
</evidence>
<keyword evidence="3" id="KW-1185">Reference proteome</keyword>
<gene>
    <name evidence="2" type="ORF">B9Z19DRAFT_1071021</name>
</gene>
<dbReference type="OrthoDB" id="10570049at2759"/>
<reference evidence="2 3" key="1">
    <citation type="submission" date="2017-04" db="EMBL/GenBank/DDBJ databases">
        <title>Draft genome sequence of Tuber borchii Vittad., a whitish edible truffle.</title>
        <authorList>
            <consortium name="DOE Joint Genome Institute"/>
            <person name="Murat C."/>
            <person name="Kuo A."/>
            <person name="Barry K.W."/>
            <person name="Clum A."/>
            <person name="Dockter R.B."/>
            <person name="Fauchery L."/>
            <person name="Iotti M."/>
            <person name="Kohler A."/>
            <person name="Labutti K."/>
            <person name="Lindquist E.A."/>
            <person name="Lipzen A."/>
            <person name="Ohm R.A."/>
            <person name="Wang M."/>
            <person name="Grigoriev I.V."/>
            <person name="Zambonelli A."/>
            <person name="Martin F.M."/>
        </authorList>
    </citation>
    <scope>NUCLEOTIDE SEQUENCE [LARGE SCALE GENOMIC DNA]</scope>
    <source>
        <strain evidence="2 3">Tbo3840</strain>
    </source>
</reference>
<keyword evidence="1" id="KW-0732">Signal</keyword>
<name>A0A2T7A8N7_TUBBO</name>
<evidence type="ECO:0000313" key="3">
    <source>
        <dbReference type="Proteomes" id="UP000244722"/>
    </source>
</evidence>
<accession>A0A2T7A8N7</accession>
<sequence length="90" mass="10306">MYVCKVQFFFLSLLLLFPSPSSFLIRGEDFFFLDSSERKELLDDVASVRWNALSAILDRPSSGFRDNAYAYHFLSISSQSAITMSFLPSF</sequence>
<comment type="caution">
    <text evidence="2">The sequence shown here is derived from an EMBL/GenBank/DDBJ whole genome shotgun (WGS) entry which is preliminary data.</text>
</comment>
<evidence type="ECO:0000256" key="1">
    <source>
        <dbReference type="SAM" id="SignalP"/>
    </source>
</evidence>
<dbReference type="Proteomes" id="UP000244722">
    <property type="component" value="Unassembled WGS sequence"/>
</dbReference>
<protein>
    <submittedName>
        <fullName evidence="2">Uncharacterized protein</fullName>
    </submittedName>
</protein>